<dbReference type="AlphaFoldDB" id="S4XHL3"/>
<sequence length="240" mass="25592">MTSNYTYRGRHRAANATHTRRNIALVGASTAALAGLGAAPAMASPVDDLNAQIAEGALDAHDSAQDQAAEVPEQFRDVYEQGVTNLTDVVAPGALDQRAAEQAAAEAAAAEQARQDAWNDTTNTPCPVTAKACVDLDGRRAWLKNGDDTFYGPVYISSGAPGEDTETPRGTFYVTYKVKDEVSHEFNDAPMPNSVYFTWSGHAFHSGDPDVDSAGCIHLGGNDSAVFFDNLQEGDEVFIY</sequence>
<dbReference type="GO" id="GO:0018104">
    <property type="term" value="P:peptidoglycan-protein cross-linking"/>
    <property type="evidence" value="ECO:0007669"/>
    <property type="project" value="TreeGrafter"/>
</dbReference>
<feature type="active site" description="Proton donor/acceptor" evidence="6">
    <location>
        <position position="205"/>
    </location>
</feature>
<keyword evidence="3 6" id="KW-0133">Cell shape</keyword>
<evidence type="ECO:0000256" key="5">
    <source>
        <dbReference type="ARBA" id="ARBA00023316"/>
    </source>
</evidence>
<dbReference type="GO" id="GO:0016740">
    <property type="term" value="F:transferase activity"/>
    <property type="evidence" value="ECO:0007669"/>
    <property type="project" value="UniProtKB-KW"/>
</dbReference>
<dbReference type="HOGENOM" id="CLU_084709_0_0_11"/>
<feature type="active site" description="Nucleophile" evidence="6">
    <location>
        <position position="216"/>
    </location>
</feature>
<keyword evidence="2" id="KW-0808">Transferase</keyword>
<keyword evidence="10" id="KW-1185">Reference proteome</keyword>
<dbReference type="eggNOG" id="COG1376">
    <property type="taxonomic scope" value="Bacteria"/>
</dbReference>
<dbReference type="InterPro" id="IPR038063">
    <property type="entry name" value="Transpep_catalytic_dom"/>
</dbReference>
<dbReference type="GO" id="GO:0071555">
    <property type="term" value="P:cell wall organization"/>
    <property type="evidence" value="ECO:0007669"/>
    <property type="project" value="UniProtKB-UniRule"/>
</dbReference>
<feature type="domain" description="L,D-TPase catalytic" evidence="8">
    <location>
        <begin position="130"/>
        <end position="240"/>
    </location>
</feature>
<evidence type="ECO:0000256" key="7">
    <source>
        <dbReference type="SAM" id="SignalP"/>
    </source>
</evidence>
<organism evidence="9 10">
    <name type="scientific">Corynebacterium terpenotabidum Y-11</name>
    <dbReference type="NCBI Taxonomy" id="1200352"/>
    <lineage>
        <taxon>Bacteria</taxon>
        <taxon>Bacillati</taxon>
        <taxon>Actinomycetota</taxon>
        <taxon>Actinomycetes</taxon>
        <taxon>Mycobacteriales</taxon>
        <taxon>Corynebacteriaceae</taxon>
        <taxon>Corynebacterium</taxon>
    </lineage>
</organism>
<accession>S4XHL3</accession>
<evidence type="ECO:0000256" key="1">
    <source>
        <dbReference type="ARBA" id="ARBA00004752"/>
    </source>
</evidence>
<protein>
    <recommendedName>
        <fullName evidence="8">L,D-TPase catalytic domain-containing protein</fullName>
    </recommendedName>
</protein>
<dbReference type="InterPro" id="IPR005490">
    <property type="entry name" value="LD_TPept_cat_dom"/>
</dbReference>
<keyword evidence="7" id="KW-0732">Signal</keyword>
<keyword evidence="4 6" id="KW-0573">Peptidoglycan synthesis</keyword>
<evidence type="ECO:0000313" key="9">
    <source>
        <dbReference type="EMBL" id="AGP30133.1"/>
    </source>
</evidence>
<dbReference type="Proteomes" id="UP000014809">
    <property type="component" value="Chromosome"/>
</dbReference>
<dbReference type="GO" id="GO:0008360">
    <property type="term" value="P:regulation of cell shape"/>
    <property type="evidence" value="ECO:0007669"/>
    <property type="project" value="UniProtKB-UniRule"/>
</dbReference>
<dbReference type="UniPathway" id="UPA00219"/>
<evidence type="ECO:0000259" key="8">
    <source>
        <dbReference type="PROSITE" id="PS52029"/>
    </source>
</evidence>
<dbReference type="PATRIC" id="fig|1200352.3.peg.482"/>
<feature type="signal peptide" evidence="7">
    <location>
        <begin position="1"/>
        <end position="43"/>
    </location>
</feature>
<gene>
    <name evidence="9" type="ORF">A606_02400</name>
</gene>
<dbReference type="KEGG" id="cter:A606_02400"/>
<keyword evidence="5 6" id="KW-0961">Cell wall biogenesis/degradation</keyword>
<dbReference type="STRING" id="1200352.A606_02400"/>
<proteinExistence type="predicted"/>
<dbReference type="InterPro" id="IPR050979">
    <property type="entry name" value="LD-transpeptidase"/>
</dbReference>
<dbReference type="SUPFAM" id="SSF141523">
    <property type="entry name" value="L,D-transpeptidase catalytic domain-like"/>
    <property type="match status" value="1"/>
</dbReference>
<evidence type="ECO:0000256" key="3">
    <source>
        <dbReference type="ARBA" id="ARBA00022960"/>
    </source>
</evidence>
<dbReference type="CDD" id="cd16913">
    <property type="entry name" value="YkuD_like"/>
    <property type="match status" value="1"/>
</dbReference>
<evidence type="ECO:0000313" key="10">
    <source>
        <dbReference type="Proteomes" id="UP000014809"/>
    </source>
</evidence>
<dbReference type="RefSeq" id="WP_020440498.1">
    <property type="nucleotide sequence ID" value="NC_021663.1"/>
</dbReference>
<dbReference type="PROSITE" id="PS52029">
    <property type="entry name" value="LD_TPASE"/>
    <property type="match status" value="1"/>
</dbReference>
<evidence type="ECO:0000256" key="6">
    <source>
        <dbReference type="PROSITE-ProRule" id="PRU01373"/>
    </source>
</evidence>
<dbReference type="PANTHER" id="PTHR30582">
    <property type="entry name" value="L,D-TRANSPEPTIDASE"/>
    <property type="match status" value="1"/>
</dbReference>
<dbReference type="PANTHER" id="PTHR30582:SF2">
    <property type="entry name" value="L,D-TRANSPEPTIDASE YCIB-RELATED"/>
    <property type="match status" value="1"/>
</dbReference>
<dbReference type="Gene3D" id="2.40.440.10">
    <property type="entry name" value="L,D-transpeptidase catalytic domain-like"/>
    <property type="match status" value="1"/>
</dbReference>
<name>S4XHL3_9CORY</name>
<dbReference type="GO" id="GO:0071972">
    <property type="term" value="F:peptidoglycan L,D-transpeptidase activity"/>
    <property type="evidence" value="ECO:0007669"/>
    <property type="project" value="TreeGrafter"/>
</dbReference>
<dbReference type="OrthoDB" id="8887048at2"/>
<reference evidence="9 10" key="1">
    <citation type="submission" date="2012-06" db="EMBL/GenBank/DDBJ databases">
        <title>Complete genome sequence of Corynebacterium terpenotabidum Y-11 (=DSM 44721).</title>
        <authorList>
            <person name="Ruckert C."/>
            <person name="Albersmeier A."/>
            <person name="Al-Dilaimi A."/>
            <person name="Szczepanowski R."/>
            <person name="Kalinowski J."/>
        </authorList>
    </citation>
    <scope>NUCLEOTIDE SEQUENCE [LARGE SCALE GENOMIC DNA]</scope>
    <source>
        <strain evidence="9 10">Y-11</strain>
    </source>
</reference>
<comment type="pathway">
    <text evidence="1 6">Cell wall biogenesis; peptidoglycan biosynthesis.</text>
</comment>
<feature type="chain" id="PRO_5004525479" description="L,D-TPase catalytic domain-containing protein" evidence="7">
    <location>
        <begin position="44"/>
        <end position="240"/>
    </location>
</feature>
<dbReference type="EMBL" id="CP003696">
    <property type="protein sequence ID" value="AGP30133.1"/>
    <property type="molecule type" value="Genomic_DNA"/>
</dbReference>
<dbReference type="GO" id="GO:0005576">
    <property type="term" value="C:extracellular region"/>
    <property type="evidence" value="ECO:0007669"/>
    <property type="project" value="TreeGrafter"/>
</dbReference>
<dbReference type="Pfam" id="PF03734">
    <property type="entry name" value="YkuD"/>
    <property type="match status" value="1"/>
</dbReference>
<evidence type="ECO:0000256" key="4">
    <source>
        <dbReference type="ARBA" id="ARBA00022984"/>
    </source>
</evidence>
<evidence type="ECO:0000256" key="2">
    <source>
        <dbReference type="ARBA" id="ARBA00022679"/>
    </source>
</evidence>